<evidence type="ECO:0000313" key="6">
    <source>
        <dbReference type="Proteomes" id="UP001352223"/>
    </source>
</evidence>
<name>A0ABU6CII9_9ACTN</name>
<dbReference type="InterPro" id="IPR036457">
    <property type="entry name" value="PPM-type-like_dom_sf"/>
</dbReference>
<evidence type="ECO:0000313" key="5">
    <source>
        <dbReference type="EMBL" id="MEB3964523.1"/>
    </source>
</evidence>
<proteinExistence type="predicted"/>
<keyword evidence="1" id="KW-0378">Hydrolase</keyword>
<dbReference type="PANTHER" id="PTHR43156:SF2">
    <property type="entry name" value="STAGE II SPORULATION PROTEIN E"/>
    <property type="match status" value="1"/>
</dbReference>
<evidence type="ECO:0000256" key="3">
    <source>
        <dbReference type="SAM" id="Phobius"/>
    </source>
</evidence>
<keyword evidence="6" id="KW-1185">Reference proteome</keyword>
<accession>A0ABU6CII9</accession>
<dbReference type="Gene3D" id="3.60.40.10">
    <property type="entry name" value="PPM-type phosphatase domain"/>
    <property type="match status" value="1"/>
</dbReference>
<feature type="domain" description="PPM-type phosphatase" evidence="4">
    <location>
        <begin position="131"/>
        <end position="339"/>
    </location>
</feature>
<protein>
    <submittedName>
        <fullName evidence="5">Serine/threonine-protein phosphatase</fullName>
    </submittedName>
</protein>
<dbReference type="Pfam" id="PF07228">
    <property type="entry name" value="SpoIIE"/>
    <property type="match status" value="1"/>
</dbReference>
<dbReference type="SMART" id="SM00331">
    <property type="entry name" value="PP2C_SIG"/>
    <property type="match status" value="1"/>
</dbReference>
<sequence length="376" mass="39602">MRWRRARHLALPATVSFLLAVVGGLYDGWRPAVAALLLGPVLACSRLGVRGTLTVVGWSAVLALSAGAVRHLTDTSPFLVEYLLLLAGGAVTVRIAREKTARAAALQYATEVAQVAQGAIMRPMAARVGGIDVCTRHHCPLEPATVGGDVYDVVNTPYGTRVFIGDVRGHDLDAVQTAASVLAGFRDLAYVTPELTDIAVRLDALLAPELGPENFVTALFAEFAPGEVRIVNCGHPPPLRTGRSPRLLGPVEPALPLGLGTRPGSRRCWLQPGDRVLFYTDGLTEARDAEGAEFPLLEQCARSLSAVLPGDALNALYDAVTAHTGAPLLDDVALVLCQQAEVVGDVVDEAQAAGDAAQAAGEHARENRMDADLGPR</sequence>
<dbReference type="PANTHER" id="PTHR43156">
    <property type="entry name" value="STAGE II SPORULATION PROTEIN E-RELATED"/>
    <property type="match status" value="1"/>
</dbReference>
<dbReference type="RefSeq" id="WP_324772251.1">
    <property type="nucleotide sequence ID" value="NZ_BAAATS010000030.1"/>
</dbReference>
<evidence type="ECO:0000259" key="4">
    <source>
        <dbReference type="SMART" id="SM00331"/>
    </source>
</evidence>
<evidence type="ECO:0000256" key="2">
    <source>
        <dbReference type="SAM" id="MobiDB-lite"/>
    </source>
</evidence>
<dbReference type="EMBL" id="JAOZYB010000313">
    <property type="protein sequence ID" value="MEB3964523.1"/>
    <property type="molecule type" value="Genomic_DNA"/>
</dbReference>
<feature type="region of interest" description="Disordered" evidence="2">
    <location>
        <begin position="354"/>
        <end position="376"/>
    </location>
</feature>
<feature type="compositionally biased region" description="Basic and acidic residues" evidence="2">
    <location>
        <begin position="362"/>
        <end position="376"/>
    </location>
</feature>
<dbReference type="InterPro" id="IPR052016">
    <property type="entry name" value="Bact_Sigma-Reg"/>
</dbReference>
<keyword evidence="3" id="KW-0472">Membrane</keyword>
<gene>
    <name evidence="5" type="ORF">OKJ48_30470</name>
</gene>
<feature type="transmembrane region" description="Helical" evidence="3">
    <location>
        <begin position="9"/>
        <end position="26"/>
    </location>
</feature>
<evidence type="ECO:0000256" key="1">
    <source>
        <dbReference type="ARBA" id="ARBA00022801"/>
    </source>
</evidence>
<organism evidence="5 6">
    <name type="scientific">Streptomyces kunmingensis</name>
    <dbReference type="NCBI Taxonomy" id="68225"/>
    <lineage>
        <taxon>Bacteria</taxon>
        <taxon>Bacillati</taxon>
        <taxon>Actinomycetota</taxon>
        <taxon>Actinomycetes</taxon>
        <taxon>Kitasatosporales</taxon>
        <taxon>Streptomycetaceae</taxon>
        <taxon>Streptomyces</taxon>
    </lineage>
</organism>
<dbReference type="Proteomes" id="UP001352223">
    <property type="component" value="Unassembled WGS sequence"/>
</dbReference>
<dbReference type="InterPro" id="IPR001932">
    <property type="entry name" value="PPM-type_phosphatase-like_dom"/>
</dbReference>
<keyword evidence="3" id="KW-1133">Transmembrane helix</keyword>
<comment type="caution">
    <text evidence="5">The sequence shown here is derived from an EMBL/GenBank/DDBJ whole genome shotgun (WGS) entry which is preliminary data.</text>
</comment>
<keyword evidence="3" id="KW-0812">Transmembrane</keyword>
<reference evidence="5 6" key="1">
    <citation type="submission" date="2022-10" db="EMBL/GenBank/DDBJ databases">
        <authorList>
            <person name="Xie J."/>
            <person name="Shen N."/>
        </authorList>
    </citation>
    <scope>NUCLEOTIDE SEQUENCE [LARGE SCALE GENOMIC DNA]</scope>
    <source>
        <strain evidence="5 6">DSM 41681</strain>
    </source>
</reference>